<dbReference type="InterPro" id="IPR038109">
    <property type="entry name" value="DNA_bind_recomb_sf"/>
</dbReference>
<proteinExistence type="predicted"/>
<dbReference type="Pfam" id="PF13408">
    <property type="entry name" value="Zn_ribbon_recom"/>
    <property type="match status" value="1"/>
</dbReference>
<dbReference type="GO" id="GO:0003677">
    <property type="term" value="F:DNA binding"/>
    <property type="evidence" value="ECO:0007669"/>
    <property type="project" value="UniProtKB-KW"/>
</dbReference>
<evidence type="ECO:0000256" key="3">
    <source>
        <dbReference type="SAM" id="Coils"/>
    </source>
</evidence>
<organism evidence="5 6">
    <name type="scientific">Anaerotruncus colihominis</name>
    <dbReference type="NCBI Taxonomy" id="169435"/>
    <lineage>
        <taxon>Bacteria</taxon>
        <taxon>Bacillati</taxon>
        <taxon>Bacillota</taxon>
        <taxon>Clostridia</taxon>
        <taxon>Eubacteriales</taxon>
        <taxon>Oscillospiraceae</taxon>
        <taxon>Anaerotruncus</taxon>
    </lineage>
</organism>
<sequence length="379" mass="44009">MKDPDNRKRWIVDGEAAEVVKRIFALCLDGYGPSQIARILKEDKVITPTTYFQQTGRATRNAPPDNLYDWDNKTVSGILERPEYQGHTVNFKTYKQSYKSKKTCYNPEEKWLVFENTHEAIIDADTWARVQELRKNKRRPTRTGKTNMFSGIVRCADCGEKLYYCTSKNFEARQDHFVCSTSRLKGKDVCPTHFIRAVVLEQGVLAHMRLTIACVANHEEQFRKAMGAKQKAEAKKELAAKRRQLTQAERRIEELDRLFKRIYEDNANGKLSDSRFQMLSDDYEQEQEELREKLLRLNEEINEQEEQTENIDRFISKVRKYLDLDELTPSVLNDMVKAVHVHAPDKSKGHREQQIDISYDLVGILPASLLNDLQNGETA</sequence>
<dbReference type="PANTHER" id="PTHR30461:SF2">
    <property type="entry name" value="SERINE RECOMBINASE PINE-RELATED"/>
    <property type="match status" value="1"/>
</dbReference>
<comment type="caution">
    <text evidence="5">The sequence shown here is derived from an EMBL/GenBank/DDBJ whole genome shotgun (WGS) entry which is preliminary data.</text>
</comment>
<dbReference type="InterPro" id="IPR050639">
    <property type="entry name" value="SSR_resolvase"/>
</dbReference>
<reference evidence="5 6" key="1">
    <citation type="submission" date="2018-08" db="EMBL/GenBank/DDBJ databases">
        <title>Murine metabolic-syndrome-specific gut microbial biobank.</title>
        <authorList>
            <person name="Liu C."/>
        </authorList>
    </citation>
    <scope>NUCLEOTIDE SEQUENCE [LARGE SCALE GENOMIC DNA]</scope>
    <source>
        <strain evidence="5 6">X69</strain>
    </source>
</reference>
<keyword evidence="2" id="KW-0233">DNA recombination</keyword>
<dbReference type="Pfam" id="PF14287">
    <property type="entry name" value="DUF4368"/>
    <property type="match status" value="1"/>
</dbReference>
<evidence type="ECO:0000259" key="4">
    <source>
        <dbReference type="PROSITE" id="PS51737"/>
    </source>
</evidence>
<feature type="domain" description="Recombinase" evidence="4">
    <location>
        <begin position="1"/>
        <end position="140"/>
    </location>
</feature>
<name>A0A845RJ80_9FIRM</name>
<evidence type="ECO:0000313" key="6">
    <source>
        <dbReference type="Proteomes" id="UP000446348"/>
    </source>
</evidence>
<evidence type="ECO:0000313" key="5">
    <source>
        <dbReference type="EMBL" id="NBI79587.1"/>
    </source>
</evidence>
<feature type="coiled-coil region" evidence="3">
    <location>
        <begin position="215"/>
        <end position="311"/>
    </location>
</feature>
<gene>
    <name evidence="5" type="ORF">D3Z39_12050</name>
</gene>
<dbReference type="Pfam" id="PF07508">
    <property type="entry name" value="Recombinase"/>
    <property type="match status" value="1"/>
</dbReference>
<keyword evidence="1" id="KW-0238">DNA-binding</keyword>
<dbReference type="InterPro" id="IPR025378">
    <property type="entry name" value="DUF4368"/>
</dbReference>
<dbReference type="PROSITE" id="PS51737">
    <property type="entry name" value="RECOMBINASE_DNA_BIND"/>
    <property type="match status" value="1"/>
</dbReference>
<dbReference type="InterPro" id="IPR025827">
    <property type="entry name" value="Zn_ribbon_recom_dom"/>
</dbReference>
<dbReference type="OrthoDB" id="9784557at2"/>
<keyword evidence="3" id="KW-0175">Coiled coil</keyword>
<dbReference type="GO" id="GO:0000150">
    <property type="term" value="F:DNA strand exchange activity"/>
    <property type="evidence" value="ECO:0007669"/>
    <property type="project" value="InterPro"/>
</dbReference>
<dbReference type="AlphaFoldDB" id="A0A845RJ80"/>
<accession>A0A845RJ80</accession>
<dbReference type="Proteomes" id="UP000446348">
    <property type="component" value="Unassembled WGS sequence"/>
</dbReference>
<evidence type="ECO:0000256" key="2">
    <source>
        <dbReference type="ARBA" id="ARBA00023172"/>
    </source>
</evidence>
<dbReference type="Gene3D" id="3.90.1750.20">
    <property type="entry name" value="Putative Large Serine Recombinase, Chain B, Domain 2"/>
    <property type="match status" value="1"/>
</dbReference>
<protein>
    <submittedName>
        <fullName evidence="5">DUF4368 domain-containing protein</fullName>
    </submittedName>
</protein>
<dbReference type="EMBL" id="QXWZ01000022">
    <property type="protein sequence ID" value="NBI79587.1"/>
    <property type="molecule type" value="Genomic_DNA"/>
</dbReference>
<dbReference type="InterPro" id="IPR011109">
    <property type="entry name" value="DNA_bind_recombinase_dom"/>
</dbReference>
<evidence type="ECO:0000256" key="1">
    <source>
        <dbReference type="ARBA" id="ARBA00023125"/>
    </source>
</evidence>
<dbReference type="PANTHER" id="PTHR30461">
    <property type="entry name" value="DNA-INVERTASE FROM LAMBDOID PROPHAGE"/>
    <property type="match status" value="1"/>
</dbReference>